<dbReference type="RefSeq" id="WP_013277241.1">
    <property type="nucleotide sequence ID" value="NC_014378.1"/>
</dbReference>
<dbReference type="OrthoDB" id="2112849at2"/>
<dbReference type="Pfam" id="PF04316">
    <property type="entry name" value="FlgM"/>
    <property type="match status" value="1"/>
</dbReference>
<evidence type="ECO:0000256" key="4">
    <source>
        <dbReference type="ARBA" id="ARBA00022795"/>
    </source>
</evidence>
<dbReference type="eggNOG" id="COG2747">
    <property type="taxonomic scope" value="Bacteria"/>
</dbReference>
<dbReference type="GO" id="GO:0044781">
    <property type="term" value="P:bacterial-type flagellum organization"/>
    <property type="evidence" value="ECO:0007669"/>
    <property type="project" value="UniProtKB-KW"/>
</dbReference>
<keyword evidence="6" id="KW-0804">Transcription</keyword>
<reference evidence="9 10" key="1">
    <citation type="journal article" date="2010" name="Stand. Genomic Sci.">
        <title>Complete genome sequence of Acetohalobium arabaticum type strain (Z-7288).</title>
        <authorList>
            <person name="Sikorski J."/>
            <person name="Lapidus A."/>
            <person name="Chertkov O."/>
            <person name="Lucas S."/>
            <person name="Copeland A."/>
            <person name="Glavina Del Rio T."/>
            <person name="Nolan M."/>
            <person name="Tice H."/>
            <person name="Cheng J.F."/>
            <person name="Han C."/>
            <person name="Brambilla E."/>
            <person name="Pitluck S."/>
            <person name="Liolios K."/>
            <person name="Ivanova N."/>
            <person name="Mavromatis K."/>
            <person name="Mikhailova N."/>
            <person name="Pati A."/>
            <person name="Bruce D."/>
            <person name="Detter C."/>
            <person name="Tapia R."/>
            <person name="Goodwin L."/>
            <person name="Chen A."/>
            <person name="Palaniappan K."/>
            <person name="Land M."/>
            <person name="Hauser L."/>
            <person name="Chang Y.J."/>
            <person name="Jeffries C.D."/>
            <person name="Rohde M."/>
            <person name="Goker M."/>
            <person name="Spring S."/>
            <person name="Woyke T."/>
            <person name="Bristow J."/>
            <person name="Eisen J.A."/>
            <person name="Markowitz V."/>
            <person name="Hugenholtz P."/>
            <person name="Kyrpides N.C."/>
            <person name="Klenk H.P."/>
        </authorList>
    </citation>
    <scope>NUCLEOTIDE SEQUENCE [LARGE SCALE GENOMIC DNA]</scope>
    <source>
        <strain evidence="10">ATCC 49924 / DSM 5501 / Z-7288</strain>
    </source>
</reference>
<dbReference type="Proteomes" id="UP000001661">
    <property type="component" value="Chromosome"/>
</dbReference>
<feature type="domain" description="Anti-sigma-28 factor FlgM C-terminal" evidence="8">
    <location>
        <begin position="35"/>
        <end position="88"/>
    </location>
</feature>
<dbReference type="InterPro" id="IPR007412">
    <property type="entry name" value="FlgM"/>
</dbReference>
<evidence type="ECO:0000256" key="5">
    <source>
        <dbReference type="ARBA" id="ARBA00023015"/>
    </source>
</evidence>
<dbReference type="GO" id="GO:0045892">
    <property type="term" value="P:negative regulation of DNA-templated transcription"/>
    <property type="evidence" value="ECO:0007669"/>
    <property type="project" value="InterPro"/>
</dbReference>
<sequence>MKISNEQLSQVLKTYNQKKASKSNSEAKKSKNKGDKLFISSDAKEMQEAKKALESQPEVRREKVERLKKQIKTGNYNVSGEEVADKMLSRTIVDNLV</sequence>
<comment type="similarity">
    <text evidence="1">Belongs to the FlgM family.</text>
</comment>
<accession>D9QTN1</accession>
<feature type="region of interest" description="Disordered" evidence="7">
    <location>
        <begin position="15"/>
        <end position="61"/>
    </location>
</feature>
<dbReference type="SUPFAM" id="SSF101498">
    <property type="entry name" value="Anti-sigma factor FlgM"/>
    <property type="match status" value="1"/>
</dbReference>
<keyword evidence="10" id="KW-1185">Reference proteome</keyword>
<dbReference type="InterPro" id="IPR031316">
    <property type="entry name" value="FlgM_C"/>
</dbReference>
<proteinExistence type="inferred from homology"/>
<evidence type="ECO:0000256" key="2">
    <source>
        <dbReference type="ARBA" id="ARBA00017823"/>
    </source>
</evidence>
<dbReference type="KEGG" id="aar:Acear_0245"/>
<dbReference type="InterPro" id="IPR035890">
    <property type="entry name" value="Anti-sigma-28_factor_FlgM_sf"/>
</dbReference>
<organism evidence="9 10">
    <name type="scientific">Acetohalobium arabaticum (strain ATCC 49924 / DSM 5501 / Z-7288)</name>
    <dbReference type="NCBI Taxonomy" id="574087"/>
    <lineage>
        <taxon>Bacteria</taxon>
        <taxon>Bacillati</taxon>
        <taxon>Bacillota</taxon>
        <taxon>Clostridia</taxon>
        <taxon>Halanaerobiales</taxon>
        <taxon>Halobacteroidaceae</taxon>
        <taxon>Acetohalobium</taxon>
    </lineage>
</organism>
<evidence type="ECO:0000313" key="9">
    <source>
        <dbReference type="EMBL" id="ADL11795.1"/>
    </source>
</evidence>
<evidence type="ECO:0000256" key="7">
    <source>
        <dbReference type="SAM" id="MobiDB-lite"/>
    </source>
</evidence>
<keyword evidence="4" id="KW-1005">Bacterial flagellum biogenesis</keyword>
<keyword evidence="3" id="KW-0678">Repressor</keyword>
<name>D9QTN1_ACEAZ</name>
<feature type="compositionally biased region" description="Basic and acidic residues" evidence="7">
    <location>
        <begin position="25"/>
        <end position="61"/>
    </location>
</feature>
<keyword evidence="5" id="KW-0805">Transcription regulation</keyword>
<evidence type="ECO:0000313" key="10">
    <source>
        <dbReference type="Proteomes" id="UP000001661"/>
    </source>
</evidence>
<dbReference type="STRING" id="574087.Acear_0245"/>
<dbReference type="HOGENOM" id="CLU_169011_3_1_9"/>
<protein>
    <recommendedName>
        <fullName evidence="2">Negative regulator of flagellin synthesis</fullName>
    </recommendedName>
</protein>
<gene>
    <name evidence="9" type="ordered locus">Acear_0245</name>
</gene>
<dbReference type="NCBIfam" id="TIGR03824">
    <property type="entry name" value="FlgM_jcvi"/>
    <property type="match status" value="1"/>
</dbReference>
<dbReference type="AlphaFoldDB" id="D9QTN1"/>
<dbReference type="EMBL" id="CP002105">
    <property type="protein sequence ID" value="ADL11795.1"/>
    <property type="molecule type" value="Genomic_DNA"/>
</dbReference>
<evidence type="ECO:0000259" key="8">
    <source>
        <dbReference type="Pfam" id="PF04316"/>
    </source>
</evidence>
<evidence type="ECO:0000256" key="3">
    <source>
        <dbReference type="ARBA" id="ARBA00022491"/>
    </source>
</evidence>
<evidence type="ECO:0000256" key="6">
    <source>
        <dbReference type="ARBA" id="ARBA00023163"/>
    </source>
</evidence>
<evidence type="ECO:0000256" key="1">
    <source>
        <dbReference type="ARBA" id="ARBA00005322"/>
    </source>
</evidence>